<evidence type="ECO:0000256" key="4">
    <source>
        <dbReference type="ARBA" id="ARBA00023235"/>
    </source>
</evidence>
<accession>A0A8X8CT11</accession>
<sequence length="254" mass="28236">MATDIHAISPDISSAIQPDFFVYFRFLGSITESGAMGDSIDLSGDGGVFKSILRKEMRSVLRRIFLLLMVFQYEGMFAETGEVFDTTREDNTVFSFELGKGSVIQAWEIAVKTMKVGEVAKITCKPEYAYGSAGSPPDIPPEYVNVDSYFLTSYLDPLTYPIQRLVKYLYALNSATLIFEVELVACRPRKGSSVTDVSEERARLEELKKQREHAAAAKEEEKKRREEAKAAAAARMQAKLESKKGQGKGKGKGK</sequence>
<feature type="compositionally biased region" description="Basic residues" evidence="6">
    <location>
        <begin position="245"/>
        <end position="254"/>
    </location>
</feature>
<dbReference type="InterPro" id="IPR050689">
    <property type="entry name" value="FKBP-type_PPIase"/>
</dbReference>
<evidence type="ECO:0000313" key="8">
    <source>
        <dbReference type="EMBL" id="KAG6765365.1"/>
    </source>
</evidence>
<dbReference type="PANTHER" id="PTHR10516:SF412">
    <property type="entry name" value="PEPTIDYL-PROLYL CIS-TRANS ISOMERASE FKBP20-1"/>
    <property type="match status" value="1"/>
</dbReference>
<dbReference type="GO" id="GO:0005737">
    <property type="term" value="C:cytoplasm"/>
    <property type="evidence" value="ECO:0007669"/>
    <property type="project" value="TreeGrafter"/>
</dbReference>
<dbReference type="EMBL" id="JAAWWB010000015">
    <property type="protein sequence ID" value="KAG6765365.1"/>
    <property type="molecule type" value="Genomic_DNA"/>
</dbReference>
<evidence type="ECO:0000256" key="6">
    <source>
        <dbReference type="SAM" id="MobiDB-lite"/>
    </source>
</evidence>
<organism evidence="8 9">
    <name type="scientific">Populus tomentosa</name>
    <name type="common">Chinese white poplar</name>
    <dbReference type="NCBI Taxonomy" id="118781"/>
    <lineage>
        <taxon>Eukaryota</taxon>
        <taxon>Viridiplantae</taxon>
        <taxon>Streptophyta</taxon>
        <taxon>Embryophyta</taxon>
        <taxon>Tracheophyta</taxon>
        <taxon>Spermatophyta</taxon>
        <taxon>Magnoliopsida</taxon>
        <taxon>eudicotyledons</taxon>
        <taxon>Gunneridae</taxon>
        <taxon>Pentapetalae</taxon>
        <taxon>rosids</taxon>
        <taxon>fabids</taxon>
        <taxon>Malpighiales</taxon>
        <taxon>Salicaceae</taxon>
        <taxon>Saliceae</taxon>
        <taxon>Populus</taxon>
    </lineage>
</organism>
<keyword evidence="3 5" id="KW-0697">Rotamase</keyword>
<dbReference type="GO" id="GO:0003755">
    <property type="term" value="F:peptidyl-prolyl cis-trans isomerase activity"/>
    <property type="evidence" value="ECO:0007669"/>
    <property type="project" value="UniProtKB-KW"/>
</dbReference>
<dbReference type="OrthoDB" id="433738at2759"/>
<evidence type="ECO:0000259" key="7">
    <source>
        <dbReference type="PROSITE" id="PS50059"/>
    </source>
</evidence>
<protein>
    <recommendedName>
        <fullName evidence="2 5">peptidylprolyl isomerase</fullName>
        <ecNumber evidence="2 5">5.2.1.8</ecNumber>
    </recommendedName>
</protein>
<evidence type="ECO:0000256" key="5">
    <source>
        <dbReference type="PROSITE-ProRule" id="PRU00277"/>
    </source>
</evidence>
<proteinExistence type="predicted"/>
<feature type="region of interest" description="Disordered" evidence="6">
    <location>
        <begin position="205"/>
        <end position="254"/>
    </location>
</feature>
<gene>
    <name evidence="8" type="ORF">POTOM_029404</name>
</gene>
<dbReference type="Pfam" id="PF00254">
    <property type="entry name" value="FKBP_C"/>
    <property type="match status" value="1"/>
</dbReference>
<evidence type="ECO:0000256" key="2">
    <source>
        <dbReference type="ARBA" id="ARBA00013194"/>
    </source>
</evidence>
<evidence type="ECO:0000256" key="1">
    <source>
        <dbReference type="ARBA" id="ARBA00000971"/>
    </source>
</evidence>
<name>A0A8X8CT11_POPTO</name>
<dbReference type="AlphaFoldDB" id="A0A8X8CT11"/>
<keyword evidence="9" id="KW-1185">Reference proteome</keyword>
<evidence type="ECO:0000256" key="3">
    <source>
        <dbReference type="ARBA" id="ARBA00023110"/>
    </source>
</evidence>
<feature type="domain" description="PPIase FKBP-type" evidence="7">
    <location>
        <begin position="66"/>
        <end position="155"/>
    </location>
</feature>
<comment type="catalytic activity">
    <reaction evidence="1 5">
        <text>[protein]-peptidylproline (omega=180) = [protein]-peptidylproline (omega=0)</text>
        <dbReference type="Rhea" id="RHEA:16237"/>
        <dbReference type="Rhea" id="RHEA-COMP:10747"/>
        <dbReference type="Rhea" id="RHEA-COMP:10748"/>
        <dbReference type="ChEBI" id="CHEBI:83833"/>
        <dbReference type="ChEBI" id="CHEBI:83834"/>
        <dbReference type="EC" id="5.2.1.8"/>
    </reaction>
</comment>
<dbReference type="Proteomes" id="UP000886885">
    <property type="component" value="Chromosome 8A"/>
</dbReference>
<comment type="caution">
    <text evidence="8">The sequence shown here is derived from an EMBL/GenBank/DDBJ whole genome shotgun (WGS) entry which is preliminary data.</text>
</comment>
<dbReference type="EC" id="5.2.1.8" evidence="2 5"/>
<dbReference type="PANTHER" id="PTHR10516">
    <property type="entry name" value="PEPTIDYL-PROLYL CIS-TRANS ISOMERASE"/>
    <property type="match status" value="1"/>
</dbReference>
<reference evidence="8" key="1">
    <citation type="journal article" date="2020" name="bioRxiv">
        <title>Hybrid origin of Populus tomentosa Carr. identified through genome sequencing and phylogenomic analysis.</title>
        <authorList>
            <person name="An X."/>
            <person name="Gao K."/>
            <person name="Chen Z."/>
            <person name="Li J."/>
            <person name="Yang X."/>
            <person name="Yang X."/>
            <person name="Zhou J."/>
            <person name="Guo T."/>
            <person name="Zhao T."/>
            <person name="Huang S."/>
            <person name="Miao D."/>
            <person name="Khan W.U."/>
            <person name="Rao P."/>
            <person name="Ye M."/>
            <person name="Lei B."/>
            <person name="Liao W."/>
            <person name="Wang J."/>
            <person name="Ji L."/>
            <person name="Li Y."/>
            <person name="Guo B."/>
            <person name="Mustafa N.S."/>
            <person name="Li S."/>
            <person name="Yun Q."/>
            <person name="Keller S.R."/>
            <person name="Mao J."/>
            <person name="Zhang R."/>
            <person name="Strauss S.H."/>
        </authorList>
    </citation>
    <scope>NUCLEOTIDE SEQUENCE</scope>
    <source>
        <strain evidence="8">GM15</strain>
        <tissue evidence="8">Leaf</tissue>
    </source>
</reference>
<feature type="compositionally biased region" description="Basic and acidic residues" evidence="6">
    <location>
        <begin position="205"/>
        <end position="229"/>
    </location>
</feature>
<evidence type="ECO:0000313" key="9">
    <source>
        <dbReference type="Proteomes" id="UP000886885"/>
    </source>
</evidence>
<keyword evidence="4 5" id="KW-0413">Isomerase</keyword>
<dbReference type="InterPro" id="IPR001179">
    <property type="entry name" value="PPIase_FKBP_dom"/>
</dbReference>
<dbReference type="PROSITE" id="PS50059">
    <property type="entry name" value="FKBP_PPIASE"/>
    <property type="match status" value="1"/>
</dbReference>